<dbReference type="InterPro" id="IPR008964">
    <property type="entry name" value="Invasin/intimin_cell_adhesion"/>
</dbReference>
<proteinExistence type="predicted"/>
<dbReference type="InterPro" id="IPR008979">
    <property type="entry name" value="Galactose-bd-like_sf"/>
</dbReference>
<dbReference type="SUPFAM" id="SSF49785">
    <property type="entry name" value="Galactose-binding domain-like"/>
    <property type="match status" value="1"/>
</dbReference>
<evidence type="ECO:0000313" key="4">
    <source>
        <dbReference type="EMBL" id="NMO96729.1"/>
    </source>
</evidence>
<protein>
    <recommendedName>
        <fullName evidence="6">BIG2 domain-containing protein</fullName>
    </recommendedName>
</protein>
<dbReference type="InterPro" id="IPR054470">
    <property type="entry name" value="FIMAH_dom"/>
</dbReference>
<evidence type="ECO:0008006" key="6">
    <source>
        <dbReference type="Google" id="ProtNLM"/>
    </source>
</evidence>
<keyword evidence="1" id="KW-0732">Signal</keyword>
<comment type="caution">
    <text evidence="4">The sequence shown here is derived from an EMBL/GenBank/DDBJ whole genome shotgun (WGS) entry which is preliminary data.</text>
</comment>
<dbReference type="Proteomes" id="UP000565468">
    <property type="component" value="Unassembled WGS sequence"/>
</dbReference>
<dbReference type="SUPFAM" id="SSF49373">
    <property type="entry name" value="Invasin/intimin cell-adhesion fragments"/>
    <property type="match status" value="1"/>
</dbReference>
<organism evidence="4 5">
    <name type="scientific">Paenibacillus lemnae</name>
    <dbReference type="NCBI Taxonomy" id="1330551"/>
    <lineage>
        <taxon>Bacteria</taxon>
        <taxon>Bacillati</taxon>
        <taxon>Bacillota</taxon>
        <taxon>Bacilli</taxon>
        <taxon>Bacillales</taxon>
        <taxon>Paenibacillaceae</taxon>
        <taxon>Paenibacillus</taxon>
    </lineage>
</organism>
<dbReference type="InterPro" id="IPR011047">
    <property type="entry name" value="Quinoprotein_ADH-like_sf"/>
</dbReference>
<evidence type="ECO:0000259" key="3">
    <source>
        <dbReference type="Pfam" id="PF22888"/>
    </source>
</evidence>
<name>A0A848M8Z5_PAELE</name>
<gene>
    <name evidence="4" type="ORF">HII30_13210</name>
</gene>
<sequence length="1043" mass="112996">MKFKKVSVIILAASVALPVTAFHSSPVYSLSNANAYLPVPVSNAGFEDSAAYPIPGWRVIPNLPAEGLEISVTSSNFAEGQNSVYIADNNPTKSLELSSGAIPVQAGETYRLTAQVKVESKSIRGYLRFKNSSGAIIGTPPTQLIELKNGTGWQDMTIEGLAPAGTVSAEVAFYMGAAGTGTAAYVDAVKLEQKAPEGAPLTLPYEEQSVLVDANVAYALSQSAFYGTLPDGTVEQYVATTGSPVSFHVVDPVTGALKFSENISTSSEVIWGMTQGSDGNVYFATSGVLYRYLVQEKRVESLGSNPSNPAVFDLKASADGKIFGSTYSSTNQGRVFEYDIASGQFRDLGVMKAGQQYVRGIGVTDQYIYAGIGTTAHVMRYDRETEEITEIQIPDVSGTSTTISEIDIYGGKLFVYNGSKLYVIDEESGEYIRTIEFQTKISPPSPHNGNLIYYKLKGDLFSYDMQSDIVAQVEGIPSLPEDTAIKTHAWITPNKGTFAGKTVLSGMAAFGESFLYDPLSNTYEEHAADLPATPTQINALETDGKYLHMGGYQRGMSVYDLEQGKMVYSNKQFHQPEGIGFLNDAAYYGTYSSARMYRLDMSKPLDYREMEEGNPGLAADLGEEQDRPFVITSGEGKLFVGTFPGYGQLGGALTIMEETPAAYGGFPDVTYETYRNVVPDQSVFGLAYHNGKIYGGTTLNGGLGADLTADEAQMFVFDLAARQVTQTFVPEVEGLRGKARQIGGLSIGPDGLLWGIMDGSVDNTKYDAILFAMNPDTLEVVKSKVVTETPFNTSKFRPYYLRWSEDGLLYTTIGRKLFAVDPEDLRTKQMLPGTVNLMTLGPDGSIYYTDNAKLYKIPVKIDKVTLQADTAELLPGSRTNITTQVLLQNGQNAVLEGAQITYTSSSPDVVQVNEDGEVEALAPGTASITAQITLDGRMITSEPLMITVQKDGNWVSQDILNQIEDFKASGDLHHSLAQTLSNKISQGIHHQKAGRTTQALKMVEDYLDHLQKNSGKSKISAEAFEKLTADGTELKELWSNSGF</sequence>
<feature type="domain" description="BIG2" evidence="2">
    <location>
        <begin position="862"/>
        <end position="930"/>
    </location>
</feature>
<dbReference type="InterPro" id="IPR015943">
    <property type="entry name" value="WD40/YVTN_repeat-like_dom_sf"/>
</dbReference>
<dbReference type="Gene3D" id="2.60.40.1080">
    <property type="match status" value="1"/>
</dbReference>
<dbReference type="EMBL" id="JABBPN010000011">
    <property type="protein sequence ID" value="NMO96729.1"/>
    <property type="molecule type" value="Genomic_DNA"/>
</dbReference>
<evidence type="ECO:0000259" key="2">
    <source>
        <dbReference type="Pfam" id="PF02368"/>
    </source>
</evidence>
<feature type="signal peptide" evidence="1">
    <location>
        <begin position="1"/>
        <end position="21"/>
    </location>
</feature>
<dbReference type="RefSeq" id="WP_169505514.1">
    <property type="nucleotide sequence ID" value="NZ_JABBPN010000011.1"/>
</dbReference>
<dbReference type="InterPro" id="IPR003343">
    <property type="entry name" value="Big_2"/>
</dbReference>
<keyword evidence="5" id="KW-1185">Reference proteome</keyword>
<evidence type="ECO:0000313" key="5">
    <source>
        <dbReference type="Proteomes" id="UP000565468"/>
    </source>
</evidence>
<dbReference type="SUPFAM" id="SSF50998">
    <property type="entry name" value="Quinoprotein alcohol dehydrogenase-like"/>
    <property type="match status" value="1"/>
</dbReference>
<dbReference type="AlphaFoldDB" id="A0A848M8Z5"/>
<reference evidence="4 5" key="1">
    <citation type="submission" date="2020-04" db="EMBL/GenBank/DDBJ databases">
        <title>Paenibacillus algicola sp. nov., a novel marine bacterium producing alginate lyase.</title>
        <authorList>
            <person name="Huang H."/>
        </authorList>
    </citation>
    <scope>NUCLEOTIDE SEQUENCE [LARGE SCALE GENOMIC DNA]</scope>
    <source>
        <strain evidence="4 5">L7-75</strain>
    </source>
</reference>
<accession>A0A848M8Z5</accession>
<feature type="chain" id="PRO_5038971306" description="BIG2 domain-containing protein" evidence="1">
    <location>
        <begin position="22"/>
        <end position="1043"/>
    </location>
</feature>
<dbReference type="Pfam" id="PF02368">
    <property type="entry name" value="Big_2"/>
    <property type="match status" value="1"/>
</dbReference>
<dbReference type="Gene3D" id="2.60.120.260">
    <property type="entry name" value="Galactose-binding domain-like"/>
    <property type="match status" value="1"/>
</dbReference>
<dbReference type="Gene3D" id="2.130.10.10">
    <property type="entry name" value="YVTN repeat-like/Quinoprotein amine dehydrogenase"/>
    <property type="match status" value="1"/>
</dbReference>
<feature type="domain" description="FIMAH" evidence="3">
    <location>
        <begin position="958"/>
        <end position="1035"/>
    </location>
</feature>
<dbReference type="Pfam" id="PF22888">
    <property type="entry name" value="FIMAH"/>
    <property type="match status" value="1"/>
</dbReference>
<dbReference type="SUPFAM" id="SSF82171">
    <property type="entry name" value="DPP6 N-terminal domain-like"/>
    <property type="match status" value="1"/>
</dbReference>
<evidence type="ECO:0000256" key="1">
    <source>
        <dbReference type="SAM" id="SignalP"/>
    </source>
</evidence>